<evidence type="ECO:0000256" key="2">
    <source>
        <dbReference type="ARBA" id="ARBA00022801"/>
    </source>
</evidence>
<reference evidence="5 6" key="1">
    <citation type="submission" date="2018-04" db="EMBL/GenBank/DDBJ databases">
        <title>Genomic Encyclopedia of Type Strains, Phase IV (KMG-IV): sequencing the most valuable type-strain genomes for metagenomic binning, comparative biology and taxonomic classification.</title>
        <authorList>
            <person name="Goeker M."/>
        </authorList>
    </citation>
    <scope>NUCLEOTIDE SEQUENCE [LARGE SCALE GENOMIC DNA]</scope>
    <source>
        <strain evidence="5 6">DSM 100231</strain>
    </source>
</reference>
<keyword evidence="3" id="KW-0067">ATP-binding</keyword>
<dbReference type="NCBIfam" id="TIGR00370">
    <property type="entry name" value="5-oxoprolinase subunit PxpB"/>
    <property type="match status" value="1"/>
</dbReference>
<evidence type="ECO:0000259" key="4">
    <source>
        <dbReference type="SMART" id="SM00796"/>
    </source>
</evidence>
<dbReference type="InterPro" id="IPR010016">
    <property type="entry name" value="PxpB"/>
</dbReference>
<dbReference type="GO" id="GO:0016787">
    <property type="term" value="F:hydrolase activity"/>
    <property type="evidence" value="ECO:0007669"/>
    <property type="project" value="UniProtKB-KW"/>
</dbReference>
<name>A0A2U1AZJ9_9BACT</name>
<dbReference type="EMBL" id="QEKI01000004">
    <property type="protein sequence ID" value="PVY41833.1"/>
    <property type="molecule type" value="Genomic_DNA"/>
</dbReference>
<evidence type="ECO:0000313" key="5">
    <source>
        <dbReference type="EMBL" id="PVY41833.1"/>
    </source>
</evidence>
<dbReference type="Gene3D" id="2.40.100.10">
    <property type="entry name" value="Cyclophilin-like"/>
    <property type="match status" value="1"/>
</dbReference>
<keyword evidence="1" id="KW-0547">Nucleotide-binding</keyword>
<proteinExistence type="predicted"/>
<dbReference type="InterPro" id="IPR029000">
    <property type="entry name" value="Cyclophilin-like_dom_sf"/>
</dbReference>
<keyword evidence="6" id="KW-1185">Reference proteome</keyword>
<organism evidence="5 6">
    <name type="scientific">Pontibacter virosus</name>
    <dbReference type="NCBI Taxonomy" id="1765052"/>
    <lineage>
        <taxon>Bacteria</taxon>
        <taxon>Pseudomonadati</taxon>
        <taxon>Bacteroidota</taxon>
        <taxon>Cytophagia</taxon>
        <taxon>Cytophagales</taxon>
        <taxon>Hymenobacteraceae</taxon>
        <taxon>Pontibacter</taxon>
    </lineage>
</organism>
<comment type="caution">
    <text evidence="5">The sequence shown here is derived from an EMBL/GenBank/DDBJ whole genome shotgun (WGS) entry which is preliminary data.</text>
</comment>
<dbReference type="SMART" id="SM00796">
    <property type="entry name" value="AHS1"/>
    <property type="match status" value="1"/>
</dbReference>
<accession>A0A2U1AZJ9</accession>
<protein>
    <submittedName>
        <fullName evidence="5">Inhibitor of KinA</fullName>
    </submittedName>
</protein>
<keyword evidence="2" id="KW-0378">Hydrolase</keyword>
<evidence type="ECO:0000313" key="6">
    <source>
        <dbReference type="Proteomes" id="UP000245466"/>
    </source>
</evidence>
<dbReference type="InterPro" id="IPR003833">
    <property type="entry name" value="CT_C_D"/>
</dbReference>
<dbReference type="Proteomes" id="UP000245466">
    <property type="component" value="Unassembled WGS sequence"/>
</dbReference>
<dbReference type="GO" id="GO:0005524">
    <property type="term" value="F:ATP binding"/>
    <property type="evidence" value="ECO:0007669"/>
    <property type="project" value="UniProtKB-KW"/>
</dbReference>
<sequence>MRSCVFLCTLVNYTLPHQVYRGTQLSAGMKQKDMQLFRLYPLGDSAITVQFGDSIDRATHAKVRTFSTYLDRHPFAGFIEQVPAYNTVTVYYNPWQASERGFHNPYTRVTEQLQYILKVARENDKAAATRVVEIPVCYNGSFGPDFEYVARYTKLTPQEVIASHTRGTYQVYMIGFAPGFPYLGGMARKLATPRKQNPRPRIPAGSVGIAGDQTGIYPIETPGGWQLIGQTPLRLFDPNREQPSLLQAGDEVKFVAISEDEFWERKERAHGA</sequence>
<dbReference type="SUPFAM" id="SSF50891">
    <property type="entry name" value="Cyclophilin-like"/>
    <property type="match status" value="1"/>
</dbReference>
<dbReference type="PANTHER" id="PTHR34698">
    <property type="entry name" value="5-OXOPROLINASE SUBUNIT B"/>
    <property type="match status" value="1"/>
</dbReference>
<dbReference type="Pfam" id="PF02682">
    <property type="entry name" value="CT_C_D"/>
    <property type="match status" value="1"/>
</dbReference>
<feature type="domain" description="Carboxyltransferase" evidence="4">
    <location>
        <begin position="37"/>
        <end position="246"/>
    </location>
</feature>
<dbReference type="PANTHER" id="PTHR34698:SF2">
    <property type="entry name" value="5-OXOPROLINASE SUBUNIT B"/>
    <property type="match status" value="1"/>
</dbReference>
<dbReference type="AlphaFoldDB" id="A0A2U1AZJ9"/>
<dbReference type="SUPFAM" id="SSF160467">
    <property type="entry name" value="PH0987 N-terminal domain-like"/>
    <property type="match status" value="1"/>
</dbReference>
<dbReference type="Gene3D" id="3.30.1360.40">
    <property type="match status" value="1"/>
</dbReference>
<evidence type="ECO:0000256" key="1">
    <source>
        <dbReference type="ARBA" id="ARBA00022741"/>
    </source>
</evidence>
<gene>
    <name evidence="5" type="ORF">C8E01_104205</name>
</gene>
<evidence type="ECO:0000256" key="3">
    <source>
        <dbReference type="ARBA" id="ARBA00022840"/>
    </source>
</evidence>